<accession>A0A7W8D623</accession>
<feature type="signal peptide" evidence="1">
    <location>
        <begin position="1"/>
        <end position="31"/>
    </location>
</feature>
<dbReference type="InterPro" id="IPR011050">
    <property type="entry name" value="Pectin_lyase_fold/virulence"/>
</dbReference>
<evidence type="ECO:0000313" key="3">
    <source>
        <dbReference type="Proteomes" id="UP000521199"/>
    </source>
</evidence>
<keyword evidence="1" id="KW-0732">Signal</keyword>
<evidence type="ECO:0000256" key="1">
    <source>
        <dbReference type="SAM" id="SignalP"/>
    </source>
</evidence>
<keyword evidence="3" id="KW-1185">Reference proteome</keyword>
<protein>
    <recommendedName>
        <fullName evidence="4">Right handed beta helix domain-containing protein</fullName>
    </recommendedName>
</protein>
<sequence>MPWFPLRHSYALRARTGVALLLLAVAAPAGALTYSVGPGATCTHATLQAAVDAAAANPGPDTVRIVRNATWTAQQISTDTDQDLEIVGGVVACTIVEPDGKTTLSGAGGEARSVIALRGNGVFRLRNLVIRDGDQAGDDDGGGIHFQGGGVVEISDSEIVENSADAGGGIYAHGTSAAAKLVIGANVTVASNTARSDGGGINTLDIETTMVAPGSILLANTAGGSGGGLYFATLERRTTAYIGSTGFADLGAVYGNTAAIGGGIAVSMDPDEYQSATVQIFSTTPDTPVRIAGNHATQRGGAIDLQPRYDPGLTGFPGFPFGTIAILRNADIINNTSPVAAAINLAHDNWGPLGASAIGGLVYFNEDAPGITLHPSAAPCPVGAPCGYIRFNDTVNATGAVVHFSEDANFFGSRIVFEGNRGGWLMYLSGEEATRLNLDNSLITRNTVAHALIRDDQNQDDVNALVNLHHLTIADNIIGANGVLSINEDMVLTRSTIDQPGKALFATDVGSSGGNREIQFSLATTTPTVAGAPYQPPRFVDAANGDYMPRAGAAAVDWAPALEGFEFDLHSRPRPVDLDPNLNAYGPSDIGALERPSLQPLVLNSDFDDDTHLWTAIGEFDWDGTQDALGAPDSGSVRVPMPTEVEGKRAKRVGGLSQCIHVPGPGSYLLNGFGRVLPSSNPPLAANRVSLVWELRSDGGTDGCEDGIPTVGGTHLLADTGAWTRPATPAVIEVPSALWTPNTSITLRFDVAGSSINPPTGWFDAITLEVGGVTSFDGFADGFE</sequence>
<dbReference type="RefSeq" id="WP_183960678.1">
    <property type="nucleotide sequence ID" value="NZ_JACHHP010000002.1"/>
</dbReference>
<evidence type="ECO:0000313" key="2">
    <source>
        <dbReference type="EMBL" id="MBB5208182.1"/>
    </source>
</evidence>
<dbReference type="Proteomes" id="UP000521199">
    <property type="component" value="Unassembled WGS sequence"/>
</dbReference>
<organism evidence="2 3">
    <name type="scientific">Chiayiivirga flava</name>
    <dbReference type="NCBI Taxonomy" id="659595"/>
    <lineage>
        <taxon>Bacteria</taxon>
        <taxon>Pseudomonadati</taxon>
        <taxon>Pseudomonadota</taxon>
        <taxon>Gammaproteobacteria</taxon>
        <taxon>Lysobacterales</taxon>
        <taxon>Lysobacteraceae</taxon>
        <taxon>Chiayiivirga</taxon>
    </lineage>
</organism>
<reference evidence="2 3" key="1">
    <citation type="submission" date="2020-08" db="EMBL/GenBank/DDBJ databases">
        <title>Genomic Encyclopedia of Type Strains, Phase IV (KMG-IV): sequencing the most valuable type-strain genomes for metagenomic binning, comparative biology and taxonomic classification.</title>
        <authorList>
            <person name="Goeker M."/>
        </authorList>
    </citation>
    <scope>NUCLEOTIDE SEQUENCE [LARGE SCALE GENOMIC DNA]</scope>
    <source>
        <strain evidence="2 3">DSM 24163</strain>
    </source>
</reference>
<dbReference type="EMBL" id="JACHHP010000002">
    <property type="protein sequence ID" value="MBB5208182.1"/>
    <property type="molecule type" value="Genomic_DNA"/>
</dbReference>
<feature type="chain" id="PRO_5030712949" description="Right handed beta helix domain-containing protein" evidence="1">
    <location>
        <begin position="32"/>
        <end position="784"/>
    </location>
</feature>
<dbReference type="SUPFAM" id="SSF51126">
    <property type="entry name" value="Pectin lyase-like"/>
    <property type="match status" value="1"/>
</dbReference>
<name>A0A7W8D623_9GAMM</name>
<gene>
    <name evidence="2" type="ORF">HNQ52_001711</name>
</gene>
<comment type="caution">
    <text evidence="2">The sequence shown here is derived from an EMBL/GenBank/DDBJ whole genome shotgun (WGS) entry which is preliminary data.</text>
</comment>
<proteinExistence type="predicted"/>
<evidence type="ECO:0008006" key="4">
    <source>
        <dbReference type="Google" id="ProtNLM"/>
    </source>
</evidence>
<dbReference type="AlphaFoldDB" id="A0A7W8D623"/>